<evidence type="ECO:0000313" key="7">
    <source>
        <dbReference type="EMBL" id="AOO12431.1"/>
    </source>
</evidence>
<evidence type="ECO:0000313" key="4">
    <source>
        <dbReference type="EMBL" id="AOO11730.1"/>
    </source>
</evidence>
<dbReference type="Proteomes" id="UP000221709">
    <property type="component" value="Segment"/>
</dbReference>
<evidence type="ECO:0000313" key="3">
    <source>
        <dbReference type="EMBL" id="AOO11495.1"/>
    </source>
</evidence>
<gene>
    <name evidence="3" type="ORF">ES420910_013</name>
    <name evidence="4" type="ORF">Np050604_013</name>
    <name evidence="5" type="ORF">Np200711_013</name>
    <name evidence="6" type="ORF">Np420711_013</name>
    <name evidence="7" type="ORF">Sn080709_013</name>
    <name evidence="8" type="ORF">Sn130910_013</name>
    <name evidence="9" type="ORF">W2100709_013</name>
    <name evidence="2" type="ORF">W270710_013</name>
</gene>
<dbReference type="EMBL" id="KX349297">
    <property type="protein sequence ID" value="AOO12896.1"/>
    <property type="molecule type" value="Genomic_DNA"/>
</dbReference>
<organism evidence="2 12">
    <name type="scientific">Cyanophage S-RIM44</name>
    <dbReference type="NCBI Taxonomy" id="1278485"/>
    <lineage>
        <taxon>Viruses</taxon>
        <taxon>Duplodnaviria</taxon>
        <taxon>Heunggongvirae</taxon>
        <taxon>Uroviricota</taxon>
        <taxon>Caudoviricetes</taxon>
        <taxon>Pantevenvirales</taxon>
        <taxon>Kyanoviridae</taxon>
        <taxon>Vellamovirus</taxon>
        <taxon>Vellamovirus rhodeisland44</taxon>
    </lineage>
</organism>
<proteinExistence type="predicted"/>
<dbReference type="Proteomes" id="UP000226130">
    <property type="component" value="Segment"/>
</dbReference>
<evidence type="ECO:0000256" key="1">
    <source>
        <dbReference type="SAM" id="MobiDB-lite"/>
    </source>
</evidence>
<evidence type="ECO:0000313" key="11">
    <source>
        <dbReference type="Proteomes" id="UP000222561"/>
    </source>
</evidence>
<reference evidence="10 11" key="1">
    <citation type="journal article" date="2016" name="Environ. Microbiol.">
        <title>Genomic diversification of marine cyanophages into stable ecotypes.</title>
        <authorList>
            <person name="Marston M.F."/>
            <person name="Martiny J.B."/>
        </authorList>
    </citation>
    <scope>NUCLEOTIDE SEQUENCE [LARGE SCALE GENOMIC DNA]</scope>
    <source>
        <strain evidence="3">ES_42_0910</strain>
        <strain evidence="4">Np_05_0604</strain>
        <strain evidence="5">Np_20_0711</strain>
        <strain evidence="6">Np_42_0711</strain>
        <strain evidence="7">Sn_08_0709</strain>
        <strain evidence="8">Sn_13_0910</strain>
        <strain evidence="9">W2_10_0709</strain>
    </source>
</reference>
<feature type="region of interest" description="Disordered" evidence="1">
    <location>
        <begin position="181"/>
        <end position="204"/>
    </location>
</feature>
<dbReference type="Proteomes" id="UP000225178">
    <property type="component" value="Segment"/>
</dbReference>
<dbReference type="Proteomes" id="UP000222561">
    <property type="component" value="Segment"/>
</dbReference>
<dbReference type="Proteomes" id="UP000225402">
    <property type="component" value="Segment"/>
</dbReference>
<dbReference type="EMBL" id="KX349296">
    <property type="protein sequence ID" value="AOO12661.1"/>
    <property type="molecule type" value="Genomic_DNA"/>
</dbReference>
<dbReference type="EMBL" id="KX349292">
    <property type="protein sequence ID" value="AOO11730.1"/>
    <property type="molecule type" value="Genomic_DNA"/>
</dbReference>
<dbReference type="EMBL" id="KX349294">
    <property type="protein sequence ID" value="AOO12196.1"/>
    <property type="molecule type" value="Genomic_DNA"/>
</dbReference>
<feature type="compositionally biased region" description="Basic and acidic residues" evidence="1">
    <location>
        <begin position="184"/>
        <end position="194"/>
    </location>
</feature>
<evidence type="ECO:0000313" key="6">
    <source>
        <dbReference type="EMBL" id="AOO12196.1"/>
    </source>
</evidence>
<dbReference type="EMBL" id="KU594607">
    <property type="protein sequence ID" value="AMO43258.1"/>
    <property type="molecule type" value="Genomic_DNA"/>
</dbReference>
<evidence type="ECO:0000313" key="12">
    <source>
        <dbReference type="Proteomes" id="UP000225786"/>
    </source>
</evidence>
<evidence type="ECO:0000313" key="10">
    <source>
        <dbReference type="Proteomes" id="UP000221709"/>
    </source>
</evidence>
<name>A0A127KMS9_9CAUD</name>
<evidence type="ECO:0000313" key="9">
    <source>
        <dbReference type="EMBL" id="AOO12896.1"/>
    </source>
</evidence>
<keyword evidence="10" id="KW-1185">Reference proteome</keyword>
<sequence>MSNSVKKFEPQKVVIADVDGIQYDVTRAVGMFSYYEDIYQPFVTANMLMVDSGQNFIGNLPIQGGEEVTVKLINVRKEAVEYKMRVQKIVNRSVERNMQYYTLVLTSKEGLENDTARVTEKYKANAEAIVSDVLKNVLKTDKELFAEESQFKMSIFPNGKKCHALVQSLMYKTVSKTTKFNKGRGADDDTKSESELGGSNKKKSSGTAGYLFFENKDGFIFQSMDRLCSDGTDSFGGTAPVETYYSRPSVGMPPDQVYYNIENYAFDGDIDMSEKLNNGIYSTHMCYFDISSQKYEEYTYDMAKTFNNMSHLGSQTTLAKYQKQLASRPSRVMSILLDHEAWYSGEDVANPEEGGDTQFPDYAKYYTAQSIGRRYLMDTHRVQIEIAGNSDLRVGDKIKIMLPNMVAEKLREEQPYDEEASGTYLIAALSHNFAFIVDSGEPKFFTNLELIRDTMGIKEYASKVK</sequence>
<protein>
    <submittedName>
        <fullName evidence="2">Uncharacterized protein</fullName>
    </submittedName>
</protein>
<dbReference type="Proteomes" id="UP000225786">
    <property type="component" value="Segment"/>
</dbReference>
<accession>A0A127KMS9</accession>
<dbReference type="EMBL" id="KX349295">
    <property type="protein sequence ID" value="AOO12431.1"/>
    <property type="molecule type" value="Genomic_DNA"/>
</dbReference>
<dbReference type="EMBL" id="KX349291">
    <property type="protein sequence ID" value="AOO11495.1"/>
    <property type="molecule type" value="Genomic_DNA"/>
</dbReference>
<evidence type="ECO:0000313" key="2">
    <source>
        <dbReference type="EMBL" id="AMO43258.1"/>
    </source>
</evidence>
<reference evidence="2 12" key="2">
    <citation type="submission" date="2016-01" db="EMBL/GenBank/DDBJ databases">
        <title>The genomic content and context of auxiliary metabolic genes in marine cyanophages.</title>
        <authorList>
            <person name="Marston M.F."/>
            <person name="Martiny J.B.H."/>
            <person name="Crummett L.T."/>
        </authorList>
    </citation>
    <scope>NUCLEOTIDE SEQUENCE [LARGE SCALE GENOMIC DNA]</scope>
    <source>
        <strain evidence="2">W2_07_0710</strain>
    </source>
</reference>
<dbReference type="Proteomes" id="UP000225478">
    <property type="component" value="Segment"/>
</dbReference>
<evidence type="ECO:0000313" key="8">
    <source>
        <dbReference type="EMBL" id="AOO12661.1"/>
    </source>
</evidence>
<dbReference type="Proteomes" id="UP000223571">
    <property type="component" value="Segment"/>
</dbReference>
<dbReference type="EMBL" id="KX349293">
    <property type="protein sequence ID" value="AOO11960.1"/>
    <property type="molecule type" value="Genomic_DNA"/>
</dbReference>
<evidence type="ECO:0000313" key="5">
    <source>
        <dbReference type="EMBL" id="AOO11960.1"/>
    </source>
</evidence>